<evidence type="ECO:0000256" key="4">
    <source>
        <dbReference type="ARBA" id="ARBA00023136"/>
    </source>
</evidence>
<feature type="domain" description="G-protein coupled receptors family 1 profile" evidence="7">
    <location>
        <begin position="1"/>
        <end position="178"/>
    </location>
</feature>
<evidence type="ECO:0000256" key="6">
    <source>
        <dbReference type="SAM" id="SignalP"/>
    </source>
</evidence>
<dbReference type="Proteomes" id="UP000050794">
    <property type="component" value="Unassembled WGS sequence"/>
</dbReference>
<keyword evidence="9" id="KW-1185">Reference proteome</keyword>
<dbReference type="AlphaFoldDB" id="A0A183V1I5"/>
<dbReference type="PROSITE" id="PS50262">
    <property type="entry name" value="G_PROTEIN_RECEP_F1_2"/>
    <property type="match status" value="1"/>
</dbReference>
<keyword evidence="6" id="KW-0732">Signal</keyword>
<name>A0A183V1I5_TOXCA</name>
<dbReference type="InterPro" id="IPR017452">
    <property type="entry name" value="GPCR_Rhodpsn_7TM"/>
</dbReference>
<proteinExistence type="predicted"/>
<feature type="chain" id="PRO_5044553553" evidence="6">
    <location>
        <begin position="32"/>
        <end position="224"/>
    </location>
</feature>
<evidence type="ECO:0000256" key="1">
    <source>
        <dbReference type="ARBA" id="ARBA00004370"/>
    </source>
</evidence>
<dbReference type="SUPFAM" id="SSF81321">
    <property type="entry name" value="Family A G protein-coupled receptor-like"/>
    <property type="match status" value="1"/>
</dbReference>
<keyword evidence="2 5" id="KW-0812">Transmembrane</keyword>
<evidence type="ECO:0000256" key="3">
    <source>
        <dbReference type="ARBA" id="ARBA00022989"/>
    </source>
</evidence>
<dbReference type="WBParaSite" id="TCNE_0001460501-mRNA-1">
    <property type="protein sequence ID" value="TCNE_0001460501-mRNA-1"/>
    <property type="gene ID" value="TCNE_0001460501"/>
</dbReference>
<dbReference type="Gene3D" id="1.20.1070.10">
    <property type="entry name" value="Rhodopsin 7-helix transmembrane proteins"/>
    <property type="match status" value="1"/>
</dbReference>
<feature type="transmembrane region" description="Helical" evidence="5">
    <location>
        <begin position="121"/>
        <end position="145"/>
    </location>
</feature>
<evidence type="ECO:0000256" key="5">
    <source>
        <dbReference type="SAM" id="Phobius"/>
    </source>
</evidence>
<dbReference type="PANTHER" id="PTHR47760">
    <property type="entry name" value="G-PROTEIN COUPLED RECEPTOR B0563.6-LIKE PROTEIN-RELATED"/>
    <property type="match status" value="1"/>
</dbReference>
<dbReference type="InterPro" id="IPR053093">
    <property type="entry name" value="GPCR-like"/>
</dbReference>
<evidence type="ECO:0000313" key="10">
    <source>
        <dbReference type="WBParaSite" id="TCNE_0001460501-mRNA-1"/>
    </source>
</evidence>
<feature type="signal peptide" evidence="6">
    <location>
        <begin position="1"/>
        <end position="31"/>
    </location>
</feature>
<dbReference type="PANTHER" id="PTHR47760:SF4">
    <property type="entry name" value="G-PROTEIN COUPLED RECEPTORS FAMILY 1 PROFILE DOMAIN-CONTAINING PROTEIN"/>
    <property type="match status" value="1"/>
</dbReference>
<organism evidence="9 10">
    <name type="scientific">Toxocara canis</name>
    <name type="common">Canine roundworm</name>
    <dbReference type="NCBI Taxonomy" id="6265"/>
    <lineage>
        <taxon>Eukaryota</taxon>
        <taxon>Metazoa</taxon>
        <taxon>Ecdysozoa</taxon>
        <taxon>Nematoda</taxon>
        <taxon>Chromadorea</taxon>
        <taxon>Rhabditida</taxon>
        <taxon>Spirurina</taxon>
        <taxon>Ascaridomorpha</taxon>
        <taxon>Ascaridoidea</taxon>
        <taxon>Toxocaridae</taxon>
        <taxon>Toxocara</taxon>
    </lineage>
</organism>
<sequence length="224" mass="25961">MRRPINPRRMARLRIILVLFFCFLLHSPMTAQNRLKIVDGKWRKGNNVEFLCVEPIFSLFNYYKMSREFIRFICIIAMAILNAVIARKLQIAKALVSTACARLNVGRETNSLMRSFTEKKLTALMIAITFIFMIGNLPQTFVMVLQNESCESDFSFQVLRNVANALEVLNHCLNFYVFCMASSEYTRAFLLNCLCIRRLFTDVPACARFIYSRKASRSVLSSFR</sequence>
<dbReference type="GO" id="GO:0016020">
    <property type="term" value="C:membrane"/>
    <property type="evidence" value="ECO:0007669"/>
    <property type="project" value="UniProtKB-SubCell"/>
</dbReference>
<evidence type="ECO:0000313" key="9">
    <source>
        <dbReference type="Proteomes" id="UP000050794"/>
    </source>
</evidence>
<comment type="subcellular location">
    <subcellularLocation>
        <location evidence="1">Membrane</location>
    </subcellularLocation>
</comment>
<evidence type="ECO:0000256" key="2">
    <source>
        <dbReference type="ARBA" id="ARBA00022692"/>
    </source>
</evidence>
<reference evidence="10" key="1">
    <citation type="submission" date="2016-06" db="UniProtKB">
        <authorList>
            <consortium name="WormBaseParasite"/>
        </authorList>
    </citation>
    <scope>IDENTIFICATION</scope>
</reference>
<keyword evidence="4 5" id="KW-0472">Membrane</keyword>
<gene>
    <name evidence="8" type="ORF">TCNE_LOCUS14605</name>
</gene>
<evidence type="ECO:0000259" key="7">
    <source>
        <dbReference type="PROSITE" id="PS50262"/>
    </source>
</evidence>
<dbReference type="EMBL" id="UYWY01022344">
    <property type="protein sequence ID" value="VDM45926.1"/>
    <property type="molecule type" value="Genomic_DNA"/>
</dbReference>
<protein>
    <submittedName>
        <fullName evidence="10">G_PROTEIN_RECEP_F1_2 domain-containing protein</fullName>
    </submittedName>
</protein>
<accession>A0A183V1I5</accession>
<keyword evidence="3 5" id="KW-1133">Transmembrane helix</keyword>
<reference evidence="8 9" key="2">
    <citation type="submission" date="2018-11" db="EMBL/GenBank/DDBJ databases">
        <authorList>
            <consortium name="Pathogen Informatics"/>
        </authorList>
    </citation>
    <scope>NUCLEOTIDE SEQUENCE [LARGE SCALE GENOMIC DNA]</scope>
</reference>
<evidence type="ECO:0000313" key="8">
    <source>
        <dbReference type="EMBL" id="VDM45926.1"/>
    </source>
</evidence>
<feature type="transmembrane region" description="Helical" evidence="5">
    <location>
        <begin position="69"/>
        <end position="86"/>
    </location>
</feature>